<organism evidence="2 3">
    <name type="scientific">Popillia japonica</name>
    <name type="common">Japanese beetle</name>
    <dbReference type="NCBI Taxonomy" id="7064"/>
    <lineage>
        <taxon>Eukaryota</taxon>
        <taxon>Metazoa</taxon>
        <taxon>Ecdysozoa</taxon>
        <taxon>Arthropoda</taxon>
        <taxon>Hexapoda</taxon>
        <taxon>Insecta</taxon>
        <taxon>Pterygota</taxon>
        <taxon>Neoptera</taxon>
        <taxon>Endopterygota</taxon>
        <taxon>Coleoptera</taxon>
        <taxon>Polyphaga</taxon>
        <taxon>Scarabaeiformia</taxon>
        <taxon>Scarabaeidae</taxon>
        <taxon>Rutelinae</taxon>
        <taxon>Popillia</taxon>
    </lineage>
</organism>
<comment type="caution">
    <text evidence="2">The sequence shown here is derived from an EMBL/GenBank/DDBJ whole genome shotgun (WGS) entry which is preliminary data.</text>
</comment>
<evidence type="ECO:0000313" key="2">
    <source>
        <dbReference type="EMBL" id="KAK9693015.1"/>
    </source>
</evidence>
<dbReference type="EMBL" id="JASPKY010000556">
    <property type="protein sequence ID" value="KAK9693015.1"/>
    <property type="molecule type" value="Genomic_DNA"/>
</dbReference>
<protein>
    <submittedName>
        <fullName evidence="2">Uncharacterized protein</fullName>
    </submittedName>
</protein>
<sequence length="152" mass="17214">MVAGNKKTDVEREVTVIADVKQPSSAALIQREEEEEEERADFVSNRWATCETDSVLGRRKTTPGKTRKTTRVLIHDFPSESARYFGKFAPNATSNHTQMDSFSIFDQLKPRYASEKAADKKKKNMNDLKSKRGITINRMGAKIGEDEEQDSL</sequence>
<evidence type="ECO:0000256" key="1">
    <source>
        <dbReference type="SAM" id="MobiDB-lite"/>
    </source>
</evidence>
<feature type="compositionally biased region" description="Basic and acidic residues" evidence="1">
    <location>
        <begin position="115"/>
        <end position="130"/>
    </location>
</feature>
<name>A0AAW1ISW6_POPJA</name>
<dbReference type="AlphaFoldDB" id="A0AAW1ISW6"/>
<dbReference type="Proteomes" id="UP001458880">
    <property type="component" value="Unassembled WGS sequence"/>
</dbReference>
<feature type="region of interest" description="Disordered" evidence="1">
    <location>
        <begin position="115"/>
        <end position="152"/>
    </location>
</feature>
<evidence type="ECO:0000313" key="3">
    <source>
        <dbReference type="Proteomes" id="UP001458880"/>
    </source>
</evidence>
<gene>
    <name evidence="2" type="ORF">QE152_g34501</name>
</gene>
<keyword evidence="3" id="KW-1185">Reference proteome</keyword>
<accession>A0AAW1ISW6</accession>
<proteinExistence type="predicted"/>
<reference evidence="2 3" key="1">
    <citation type="journal article" date="2024" name="BMC Genomics">
        <title>De novo assembly and annotation of Popillia japonica's genome with initial clues to its potential as an invasive pest.</title>
        <authorList>
            <person name="Cucini C."/>
            <person name="Boschi S."/>
            <person name="Funari R."/>
            <person name="Cardaioli E."/>
            <person name="Iannotti N."/>
            <person name="Marturano G."/>
            <person name="Paoli F."/>
            <person name="Bruttini M."/>
            <person name="Carapelli A."/>
            <person name="Frati F."/>
            <person name="Nardi F."/>
        </authorList>
    </citation>
    <scope>NUCLEOTIDE SEQUENCE [LARGE SCALE GENOMIC DNA]</scope>
    <source>
        <strain evidence="2">DMR45628</strain>
    </source>
</reference>